<dbReference type="EMBL" id="JACERN010000022">
    <property type="protein sequence ID" value="MBA4708089.1"/>
    <property type="molecule type" value="Genomic_DNA"/>
</dbReference>
<keyword evidence="2" id="KW-1003">Cell membrane</keyword>
<protein>
    <submittedName>
        <fullName evidence="8">Cytochrome b/b6 domain-containing protein</fullName>
    </submittedName>
</protein>
<keyword evidence="4 6" id="KW-1133">Transmembrane helix</keyword>
<dbReference type="Pfam" id="PF01292">
    <property type="entry name" value="Ni_hydr_CYTB"/>
    <property type="match status" value="1"/>
</dbReference>
<evidence type="ECO:0000256" key="2">
    <source>
        <dbReference type="ARBA" id="ARBA00022475"/>
    </source>
</evidence>
<proteinExistence type="predicted"/>
<dbReference type="GO" id="GO:0022904">
    <property type="term" value="P:respiratory electron transport chain"/>
    <property type="evidence" value="ECO:0007669"/>
    <property type="project" value="InterPro"/>
</dbReference>
<feature type="transmembrane region" description="Helical" evidence="6">
    <location>
        <begin position="98"/>
        <end position="121"/>
    </location>
</feature>
<keyword evidence="9" id="KW-1185">Reference proteome</keyword>
<evidence type="ECO:0000259" key="7">
    <source>
        <dbReference type="Pfam" id="PF01292"/>
    </source>
</evidence>
<gene>
    <name evidence="8" type="ORF">H2Z84_06800</name>
</gene>
<dbReference type="Gene3D" id="1.20.950.20">
    <property type="entry name" value="Transmembrane di-heme cytochromes, Chain C"/>
    <property type="match status" value="1"/>
</dbReference>
<keyword evidence="5 6" id="KW-0472">Membrane</keyword>
<evidence type="ECO:0000256" key="1">
    <source>
        <dbReference type="ARBA" id="ARBA00004651"/>
    </source>
</evidence>
<evidence type="ECO:0000313" key="9">
    <source>
        <dbReference type="Proteomes" id="UP000545606"/>
    </source>
</evidence>
<evidence type="ECO:0000256" key="5">
    <source>
        <dbReference type="ARBA" id="ARBA00023136"/>
    </source>
</evidence>
<feature type="transmembrane region" description="Helical" evidence="6">
    <location>
        <begin position="42"/>
        <end position="60"/>
    </location>
</feature>
<dbReference type="InterPro" id="IPR016174">
    <property type="entry name" value="Di-haem_cyt_TM"/>
</dbReference>
<comment type="caution">
    <text evidence="8">The sequence shown here is derived from an EMBL/GenBank/DDBJ whole genome shotgun (WGS) entry which is preliminary data.</text>
</comment>
<feature type="domain" description="Cytochrome b561 bacterial/Ni-hydrogenase" evidence="7">
    <location>
        <begin position="10"/>
        <end position="171"/>
    </location>
</feature>
<dbReference type="GO" id="GO:0020037">
    <property type="term" value="F:heme binding"/>
    <property type="evidence" value="ECO:0007669"/>
    <property type="project" value="TreeGrafter"/>
</dbReference>
<dbReference type="SUPFAM" id="SSF81342">
    <property type="entry name" value="Transmembrane di-heme cytochromes"/>
    <property type="match status" value="1"/>
</dbReference>
<accession>A0A838Y681</accession>
<dbReference type="PANTHER" id="PTHR30485:SF2">
    <property type="entry name" value="BLL0597 PROTEIN"/>
    <property type="match status" value="1"/>
</dbReference>
<dbReference type="RefSeq" id="WP_181835303.1">
    <property type="nucleotide sequence ID" value="NZ_JACERN010000022.1"/>
</dbReference>
<keyword evidence="3 6" id="KW-0812">Transmembrane</keyword>
<evidence type="ECO:0000313" key="8">
    <source>
        <dbReference type="EMBL" id="MBA4708089.1"/>
    </source>
</evidence>
<feature type="transmembrane region" description="Helical" evidence="6">
    <location>
        <begin position="141"/>
        <end position="165"/>
    </location>
</feature>
<dbReference type="GO" id="GO:0009055">
    <property type="term" value="F:electron transfer activity"/>
    <property type="evidence" value="ECO:0007669"/>
    <property type="project" value="InterPro"/>
</dbReference>
<dbReference type="Proteomes" id="UP000545606">
    <property type="component" value="Unassembled WGS sequence"/>
</dbReference>
<dbReference type="AlphaFoldDB" id="A0A838Y681"/>
<name>A0A838Y681_9NEIS</name>
<comment type="subcellular location">
    <subcellularLocation>
        <location evidence="1">Cell membrane</location>
        <topology evidence="1">Multi-pass membrane protein</topology>
    </subcellularLocation>
</comment>
<sequence>MADNTQGIKVWDRFVRVFHWTLAACVLGNYFVLEDGEGPHRWAGYLAAALVLSRVVWGFVGSRHARFADFFPTPRRLRAHWQDMRQGRLDAHAGHNPLGALMMLWLMALVLSLGVSGYLLGTDAFWGDDGMQELHEALANILIGSVGLHVLAALVMSRLGGVNLVKAMVTGVKPMPPDGGEQAMPEPEFETRK</sequence>
<dbReference type="InterPro" id="IPR051542">
    <property type="entry name" value="Hydrogenase_cytochrome"/>
</dbReference>
<evidence type="ECO:0000256" key="6">
    <source>
        <dbReference type="SAM" id="Phobius"/>
    </source>
</evidence>
<evidence type="ECO:0000256" key="4">
    <source>
        <dbReference type="ARBA" id="ARBA00022989"/>
    </source>
</evidence>
<dbReference type="PANTHER" id="PTHR30485">
    <property type="entry name" value="NI/FE-HYDROGENASE 1 B-TYPE CYTOCHROME SUBUNIT"/>
    <property type="match status" value="1"/>
</dbReference>
<dbReference type="InterPro" id="IPR011577">
    <property type="entry name" value="Cyt_b561_bac/Ni-Hgenase"/>
</dbReference>
<reference evidence="8 9" key="1">
    <citation type="submission" date="2020-07" db="EMBL/GenBank/DDBJ databases">
        <title>Draft genome sequence of violacein-producing bacteria and related species.</title>
        <authorList>
            <person name="Wilson H.S."/>
            <person name="De Leon M.E."/>
        </authorList>
    </citation>
    <scope>NUCLEOTIDE SEQUENCE [LARGE SCALE GENOMIC DNA]</scope>
    <source>
        <strain evidence="8 9">HSC-21Su07</strain>
    </source>
</reference>
<organism evidence="8 9">
    <name type="scientific">Aquitalea aquatica</name>
    <dbReference type="NCBI Taxonomy" id="3044273"/>
    <lineage>
        <taxon>Bacteria</taxon>
        <taxon>Pseudomonadati</taxon>
        <taxon>Pseudomonadota</taxon>
        <taxon>Betaproteobacteria</taxon>
        <taxon>Neisseriales</taxon>
        <taxon>Chromobacteriaceae</taxon>
        <taxon>Aquitalea</taxon>
    </lineage>
</organism>
<dbReference type="GO" id="GO:0005886">
    <property type="term" value="C:plasma membrane"/>
    <property type="evidence" value="ECO:0007669"/>
    <property type="project" value="UniProtKB-SubCell"/>
</dbReference>
<evidence type="ECO:0000256" key="3">
    <source>
        <dbReference type="ARBA" id="ARBA00022692"/>
    </source>
</evidence>